<keyword evidence="3" id="KW-1185">Reference proteome</keyword>
<comment type="caution">
    <text evidence="2">The sequence shown here is derived from an EMBL/GenBank/DDBJ whole genome shotgun (WGS) entry which is preliminary data.</text>
</comment>
<name>A0ABQ8UES1_9EUKA</name>
<organism evidence="2 3">
    <name type="scientific">Paratrimastix pyriformis</name>
    <dbReference type="NCBI Taxonomy" id="342808"/>
    <lineage>
        <taxon>Eukaryota</taxon>
        <taxon>Metamonada</taxon>
        <taxon>Preaxostyla</taxon>
        <taxon>Paratrimastigidae</taxon>
        <taxon>Paratrimastix</taxon>
    </lineage>
</organism>
<dbReference type="Proteomes" id="UP001141327">
    <property type="component" value="Unassembled WGS sequence"/>
</dbReference>
<protein>
    <submittedName>
        <fullName evidence="2">Uncharacterized protein</fullName>
    </submittedName>
</protein>
<reference evidence="2" key="1">
    <citation type="journal article" date="2022" name="bioRxiv">
        <title>Genomics of Preaxostyla Flagellates Illuminates Evolutionary Transitions and the Path Towards Mitochondrial Loss.</title>
        <authorList>
            <person name="Novak L.V.F."/>
            <person name="Treitli S.C."/>
            <person name="Pyrih J."/>
            <person name="Halakuc P."/>
            <person name="Pipaliya S.V."/>
            <person name="Vacek V."/>
            <person name="Brzon O."/>
            <person name="Soukal P."/>
            <person name="Eme L."/>
            <person name="Dacks J.B."/>
            <person name="Karnkowska A."/>
            <person name="Elias M."/>
            <person name="Hampl V."/>
        </authorList>
    </citation>
    <scope>NUCLEOTIDE SEQUENCE</scope>
    <source>
        <strain evidence="2">RCP-MX</strain>
    </source>
</reference>
<feature type="compositionally biased region" description="Low complexity" evidence="1">
    <location>
        <begin position="129"/>
        <end position="149"/>
    </location>
</feature>
<feature type="region of interest" description="Disordered" evidence="1">
    <location>
        <begin position="126"/>
        <end position="149"/>
    </location>
</feature>
<accession>A0ABQ8UES1</accession>
<evidence type="ECO:0000256" key="1">
    <source>
        <dbReference type="SAM" id="MobiDB-lite"/>
    </source>
</evidence>
<dbReference type="EMBL" id="JAPMOS010000065">
    <property type="protein sequence ID" value="KAJ4456618.1"/>
    <property type="molecule type" value="Genomic_DNA"/>
</dbReference>
<evidence type="ECO:0000313" key="2">
    <source>
        <dbReference type="EMBL" id="KAJ4456618.1"/>
    </source>
</evidence>
<evidence type="ECO:0000313" key="3">
    <source>
        <dbReference type="Proteomes" id="UP001141327"/>
    </source>
</evidence>
<proteinExistence type="predicted"/>
<sequence length="149" mass="15754">MIIGAAQTFPEVWALLAARTGHPDPRAMVVARPWSYKLQRLADPTDLVWELAPTPEETRCAAKLWKLRDGEHVLCADAALPGLLTHPCGTHAPVSWEASGVGGVPAFRCVERALVIRTRYDEVVRDEASASASPPAGAAASAPGTAPPA</sequence>
<gene>
    <name evidence="2" type="ORF">PAPYR_8100</name>
</gene>